<dbReference type="Pfam" id="PF22893">
    <property type="entry name" value="ULD_2"/>
    <property type="match status" value="1"/>
</dbReference>
<proteinExistence type="predicted"/>
<dbReference type="Proteomes" id="UP001215280">
    <property type="component" value="Unassembled WGS sequence"/>
</dbReference>
<reference evidence="3" key="1">
    <citation type="submission" date="2023-03" db="EMBL/GenBank/DDBJ databases">
        <title>Massive genome expansion in bonnet fungi (Mycena s.s.) driven by repeated elements and novel gene families across ecological guilds.</title>
        <authorList>
            <consortium name="Lawrence Berkeley National Laboratory"/>
            <person name="Harder C.B."/>
            <person name="Miyauchi S."/>
            <person name="Viragh M."/>
            <person name="Kuo A."/>
            <person name="Thoen E."/>
            <person name="Andreopoulos B."/>
            <person name="Lu D."/>
            <person name="Skrede I."/>
            <person name="Drula E."/>
            <person name="Henrissat B."/>
            <person name="Morin E."/>
            <person name="Kohler A."/>
            <person name="Barry K."/>
            <person name="LaButti K."/>
            <person name="Morin E."/>
            <person name="Salamov A."/>
            <person name="Lipzen A."/>
            <person name="Mereny Z."/>
            <person name="Hegedus B."/>
            <person name="Baldrian P."/>
            <person name="Stursova M."/>
            <person name="Weitz H."/>
            <person name="Taylor A."/>
            <person name="Grigoriev I.V."/>
            <person name="Nagy L.G."/>
            <person name="Martin F."/>
            <person name="Kauserud H."/>
        </authorList>
    </citation>
    <scope>NUCLEOTIDE SEQUENCE</scope>
    <source>
        <strain evidence="3">CBHHK188m</strain>
    </source>
</reference>
<feature type="region of interest" description="Disordered" evidence="1">
    <location>
        <begin position="1"/>
        <end position="58"/>
    </location>
</feature>
<gene>
    <name evidence="3" type="ORF">DFH07DRAFT_786053</name>
</gene>
<evidence type="ECO:0000313" key="4">
    <source>
        <dbReference type="Proteomes" id="UP001215280"/>
    </source>
</evidence>
<dbReference type="AlphaFoldDB" id="A0AAD7H538"/>
<sequence length="352" mass="39269">MSTGRRLDEARTGSKCPDSEDDEPTASPKCHEAARPSSSPIIEQSTRSINRSHKEVQAENDHTIARIHEGIATVQHLVDGQVGARNAFTPSRETSLSLTQNIFGGFGGNGNGGGGGVGEGPRVYFPGTVTQLTIVNSDGRQVNPGIDRIGQGMADMFVGVVELGGQFWDWFRQFMAVNRHVPHGISDHLFYVMDPIGGHIPVSLRYCHNYVELDEIIKTYLRRSPDAGARYVEHGDYSIVSQEGSFLVPAKFATTVRAGMQLEISILQREDRWPDDDVIPNTMCPHCHSPQATATTNGWFKCGNTTCERNYRIDGQDSEEHLRQQLVRQNEEMEPKLFRRVHIHIKYRSFPP</sequence>
<comment type="caution">
    <text evidence="3">The sequence shown here is derived from an EMBL/GenBank/DDBJ whole genome shotgun (WGS) entry which is preliminary data.</text>
</comment>
<feature type="compositionally biased region" description="Polar residues" evidence="1">
    <location>
        <begin position="36"/>
        <end position="49"/>
    </location>
</feature>
<feature type="domain" description="Ubiquitin-like" evidence="2">
    <location>
        <begin position="191"/>
        <end position="269"/>
    </location>
</feature>
<keyword evidence="4" id="KW-1185">Reference proteome</keyword>
<feature type="compositionally biased region" description="Basic and acidic residues" evidence="1">
    <location>
        <begin position="1"/>
        <end position="12"/>
    </location>
</feature>
<accession>A0AAD7H538</accession>
<evidence type="ECO:0000256" key="1">
    <source>
        <dbReference type="SAM" id="MobiDB-lite"/>
    </source>
</evidence>
<dbReference type="EMBL" id="JARJLG010000461">
    <property type="protein sequence ID" value="KAJ7711720.1"/>
    <property type="molecule type" value="Genomic_DNA"/>
</dbReference>
<name>A0AAD7H538_9AGAR</name>
<evidence type="ECO:0000313" key="3">
    <source>
        <dbReference type="EMBL" id="KAJ7711720.1"/>
    </source>
</evidence>
<dbReference type="InterPro" id="IPR054464">
    <property type="entry name" value="ULD_fung"/>
</dbReference>
<feature type="non-terminal residue" evidence="3">
    <location>
        <position position="1"/>
    </location>
</feature>
<protein>
    <recommendedName>
        <fullName evidence="2">Ubiquitin-like domain-containing protein</fullName>
    </recommendedName>
</protein>
<organism evidence="3 4">
    <name type="scientific">Mycena maculata</name>
    <dbReference type="NCBI Taxonomy" id="230809"/>
    <lineage>
        <taxon>Eukaryota</taxon>
        <taxon>Fungi</taxon>
        <taxon>Dikarya</taxon>
        <taxon>Basidiomycota</taxon>
        <taxon>Agaricomycotina</taxon>
        <taxon>Agaricomycetes</taxon>
        <taxon>Agaricomycetidae</taxon>
        <taxon>Agaricales</taxon>
        <taxon>Marasmiineae</taxon>
        <taxon>Mycenaceae</taxon>
        <taxon>Mycena</taxon>
    </lineage>
</organism>
<evidence type="ECO:0000259" key="2">
    <source>
        <dbReference type="Pfam" id="PF22893"/>
    </source>
</evidence>